<protein>
    <recommendedName>
        <fullName evidence="9">Glycosyltransferase RgtA/B/C/D-like domain-containing protein</fullName>
    </recommendedName>
</protein>
<evidence type="ECO:0000256" key="3">
    <source>
        <dbReference type="ARBA" id="ARBA00022676"/>
    </source>
</evidence>
<dbReference type="InterPro" id="IPR050297">
    <property type="entry name" value="LipidA_mod_glycosyltrf_83"/>
</dbReference>
<evidence type="ECO:0000313" key="11">
    <source>
        <dbReference type="Proteomes" id="UP000239366"/>
    </source>
</evidence>
<feature type="transmembrane region" description="Helical" evidence="8">
    <location>
        <begin position="76"/>
        <end position="109"/>
    </location>
</feature>
<keyword evidence="2" id="KW-1003">Cell membrane</keyword>
<dbReference type="GO" id="GO:0005886">
    <property type="term" value="C:plasma membrane"/>
    <property type="evidence" value="ECO:0007669"/>
    <property type="project" value="UniProtKB-SubCell"/>
</dbReference>
<feature type="transmembrane region" description="Helical" evidence="8">
    <location>
        <begin position="24"/>
        <end position="55"/>
    </location>
</feature>
<evidence type="ECO:0000256" key="1">
    <source>
        <dbReference type="ARBA" id="ARBA00004651"/>
    </source>
</evidence>
<proteinExistence type="predicted"/>
<keyword evidence="3" id="KW-0328">Glycosyltransferase</keyword>
<name>A0A2S7T9Z4_9FLAO</name>
<reference evidence="11" key="1">
    <citation type="submission" date="2016-11" db="EMBL/GenBank/DDBJ databases">
        <title>Trade-off between light-utilization and light-protection in marine flavobacteria.</title>
        <authorList>
            <person name="Kumagai Y."/>
            <person name="Yoshizawa S."/>
            <person name="Kogure K."/>
        </authorList>
    </citation>
    <scope>NUCLEOTIDE SEQUENCE [LARGE SCALE GENOMIC DNA]</scope>
    <source>
        <strain evidence="11">SG-18</strain>
    </source>
</reference>
<evidence type="ECO:0000313" key="10">
    <source>
        <dbReference type="EMBL" id="PQJ16401.1"/>
    </source>
</evidence>
<evidence type="ECO:0000256" key="4">
    <source>
        <dbReference type="ARBA" id="ARBA00022679"/>
    </source>
</evidence>
<feature type="transmembrane region" description="Helical" evidence="8">
    <location>
        <begin position="162"/>
        <end position="181"/>
    </location>
</feature>
<organism evidence="10 11">
    <name type="scientific">Aureicoccus marinus</name>
    <dbReference type="NCBI Taxonomy" id="754435"/>
    <lineage>
        <taxon>Bacteria</taxon>
        <taxon>Pseudomonadati</taxon>
        <taxon>Bacteroidota</taxon>
        <taxon>Flavobacteriia</taxon>
        <taxon>Flavobacteriales</taxon>
        <taxon>Flavobacteriaceae</taxon>
        <taxon>Aureicoccus</taxon>
    </lineage>
</organism>
<dbReference type="AlphaFoldDB" id="A0A2S7T9Z4"/>
<dbReference type="EMBL" id="MQVX01000001">
    <property type="protein sequence ID" value="PQJ16401.1"/>
    <property type="molecule type" value="Genomic_DNA"/>
</dbReference>
<keyword evidence="4" id="KW-0808">Transferase</keyword>
<keyword evidence="6 8" id="KW-1133">Transmembrane helix</keyword>
<keyword evidence="11" id="KW-1185">Reference proteome</keyword>
<accession>A0A2S7T9Z4</accession>
<feature type="transmembrane region" description="Helical" evidence="8">
    <location>
        <begin position="210"/>
        <end position="229"/>
    </location>
</feature>
<evidence type="ECO:0000256" key="2">
    <source>
        <dbReference type="ARBA" id="ARBA00022475"/>
    </source>
</evidence>
<feature type="transmembrane region" description="Helical" evidence="8">
    <location>
        <begin position="264"/>
        <end position="282"/>
    </location>
</feature>
<feature type="domain" description="Glycosyltransferase RgtA/B/C/D-like" evidence="9">
    <location>
        <begin position="19"/>
        <end position="177"/>
    </location>
</feature>
<dbReference type="PANTHER" id="PTHR33908:SF11">
    <property type="entry name" value="MEMBRANE PROTEIN"/>
    <property type="match status" value="1"/>
</dbReference>
<dbReference type="PANTHER" id="PTHR33908">
    <property type="entry name" value="MANNOSYLTRANSFERASE YKCB-RELATED"/>
    <property type="match status" value="1"/>
</dbReference>
<dbReference type="RefSeq" id="WP_181044228.1">
    <property type="nucleotide sequence ID" value="NZ_MQVX01000001.1"/>
</dbReference>
<feature type="transmembrane region" description="Helical" evidence="8">
    <location>
        <begin position="121"/>
        <end position="150"/>
    </location>
</feature>
<dbReference type="Proteomes" id="UP000239366">
    <property type="component" value="Unassembled WGS sequence"/>
</dbReference>
<comment type="caution">
    <text evidence="10">The sequence shown here is derived from an EMBL/GenBank/DDBJ whole genome shotgun (WGS) entry which is preliminary data.</text>
</comment>
<evidence type="ECO:0000259" key="9">
    <source>
        <dbReference type="Pfam" id="PF13231"/>
    </source>
</evidence>
<keyword evidence="7 8" id="KW-0472">Membrane</keyword>
<dbReference type="Pfam" id="PF13231">
    <property type="entry name" value="PMT_2"/>
    <property type="match status" value="1"/>
</dbReference>
<dbReference type="GO" id="GO:0009103">
    <property type="term" value="P:lipopolysaccharide biosynthetic process"/>
    <property type="evidence" value="ECO:0007669"/>
    <property type="project" value="UniProtKB-ARBA"/>
</dbReference>
<evidence type="ECO:0000256" key="8">
    <source>
        <dbReference type="SAM" id="Phobius"/>
    </source>
</evidence>
<comment type="subcellular location">
    <subcellularLocation>
        <location evidence="1">Cell membrane</location>
        <topology evidence="1">Multi-pass membrane protein</topology>
    </subcellularLocation>
</comment>
<evidence type="ECO:0000256" key="7">
    <source>
        <dbReference type="ARBA" id="ARBA00023136"/>
    </source>
</evidence>
<evidence type="ECO:0000256" key="6">
    <source>
        <dbReference type="ARBA" id="ARBA00022989"/>
    </source>
</evidence>
<evidence type="ECO:0000256" key="5">
    <source>
        <dbReference type="ARBA" id="ARBA00022692"/>
    </source>
</evidence>
<dbReference type="GO" id="GO:0016763">
    <property type="term" value="F:pentosyltransferase activity"/>
    <property type="evidence" value="ECO:0007669"/>
    <property type="project" value="TreeGrafter"/>
</dbReference>
<sequence>MAQSWVKGNLPYTELWDLKPPITFLYFALQLLVFGKNLVLIRLMGVLLVAGSAWFTYRIADLLRPQLPEDFKRLTAVLVVLLWSLFGTMQGVMSEHISTFFLLWGLWLLLRSPRSSFKHAFLSGLLMGLAVMAKLNLAYPLLAMGLFLVFERLPNWKQIKEWAPLIAWGSGVVVLIISTYMPYALEGLGDIWCQSVIEAPLAYGDVQSHSWEAALICLPMAALIILGLLRSTGFGEYRSARLLVFGLLGILFSFIQAGRINGHYLLQAYPFLVLLLVSFFAVGRSAPRKRLKQWALILLLLLPIETYREYYLWFQNKVETGSWYRGESFLLQSYLEEKKEEEARVFYLHFHTTSFLMGTPPVSRAGTHPSNLTRDELFPYMRNPRTTSEEEIDFIFSSQKPDYVVVKKNKIFFKKFPELNAQVQAYLDQDYQKEVLLDRALVYKRKD</sequence>
<keyword evidence="5 8" id="KW-0812">Transmembrane</keyword>
<dbReference type="InterPro" id="IPR038731">
    <property type="entry name" value="RgtA/B/C-like"/>
</dbReference>
<feature type="transmembrane region" description="Helical" evidence="8">
    <location>
        <begin position="241"/>
        <end position="258"/>
    </location>
</feature>
<gene>
    <name evidence="10" type="ORF">BST99_12355</name>
</gene>